<gene>
    <name evidence="1" type="ORF">PAXRUDRAFT_161372</name>
</gene>
<dbReference type="AlphaFoldDB" id="A0A0D0DM07"/>
<reference evidence="1 2" key="1">
    <citation type="submission" date="2014-04" db="EMBL/GenBank/DDBJ databases">
        <authorList>
            <consortium name="DOE Joint Genome Institute"/>
            <person name="Kuo A."/>
            <person name="Kohler A."/>
            <person name="Jargeat P."/>
            <person name="Nagy L.G."/>
            <person name="Floudas D."/>
            <person name="Copeland A."/>
            <person name="Barry K.W."/>
            <person name="Cichocki N."/>
            <person name="Veneault-Fourrey C."/>
            <person name="LaButti K."/>
            <person name="Lindquist E.A."/>
            <person name="Lipzen A."/>
            <person name="Lundell T."/>
            <person name="Morin E."/>
            <person name="Murat C."/>
            <person name="Sun H."/>
            <person name="Tunlid A."/>
            <person name="Henrissat B."/>
            <person name="Grigoriev I.V."/>
            <person name="Hibbett D.S."/>
            <person name="Martin F."/>
            <person name="Nordberg H.P."/>
            <person name="Cantor M.N."/>
            <person name="Hua S.X."/>
        </authorList>
    </citation>
    <scope>NUCLEOTIDE SEQUENCE [LARGE SCALE GENOMIC DNA]</scope>
    <source>
        <strain evidence="1 2">Ve08.2h10</strain>
    </source>
</reference>
<dbReference type="InterPro" id="IPR036397">
    <property type="entry name" value="RNaseH_sf"/>
</dbReference>
<dbReference type="Gene3D" id="3.30.420.10">
    <property type="entry name" value="Ribonuclease H-like superfamily/Ribonuclease H"/>
    <property type="match status" value="1"/>
</dbReference>
<organism evidence="1 2">
    <name type="scientific">Paxillus rubicundulus Ve08.2h10</name>
    <dbReference type="NCBI Taxonomy" id="930991"/>
    <lineage>
        <taxon>Eukaryota</taxon>
        <taxon>Fungi</taxon>
        <taxon>Dikarya</taxon>
        <taxon>Basidiomycota</taxon>
        <taxon>Agaricomycotina</taxon>
        <taxon>Agaricomycetes</taxon>
        <taxon>Agaricomycetidae</taxon>
        <taxon>Boletales</taxon>
        <taxon>Paxilineae</taxon>
        <taxon>Paxillaceae</taxon>
        <taxon>Paxillus</taxon>
    </lineage>
</organism>
<name>A0A0D0DM07_9AGAM</name>
<accession>A0A0D0DM07</accession>
<protein>
    <recommendedName>
        <fullName evidence="3">Tc1-like transposase DDE domain-containing protein</fullName>
    </recommendedName>
</protein>
<evidence type="ECO:0008006" key="3">
    <source>
        <dbReference type="Google" id="ProtNLM"/>
    </source>
</evidence>
<dbReference type="OrthoDB" id="2266637at2759"/>
<dbReference type="GO" id="GO:0003676">
    <property type="term" value="F:nucleic acid binding"/>
    <property type="evidence" value="ECO:0007669"/>
    <property type="project" value="InterPro"/>
</dbReference>
<dbReference type="Proteomes" id="UP000054538">
    <property type="component" value="Unassembled WGS sequence"/>
</dbReference>
<keyword evidence="2" id="KW-1185">Reference proteome</keyword>
<dbReference type="HOGENOM" id="CLU_056788_12_1_1"/>
<sequence length="64" mass="7500">IECLPPYSLDFNPIEQAFSTIKAHLCHQGIGFYRLKAPYYELYRSCTCITPMMTWGFFQHSGYL</sequence>
<reference evidence="2" key="2">
    <citation type="submission" date="2015-01" db="EMBL/GenBank/DDBJ databases">
        <title>Evolutionary Origins and Diversification of the Mycorrhizal Mutualists.</title>
        <authorList>
            <consortium name="DOE Joint Genome Institute"/>
            <consortium name="Mycorrhizal Genomics Consortium"/>
            <person name="Kohler A."/>
            <person name="Kuo A."/>
            <person name="Nagy L.G."/>
            <person name="Floudas D."/>
            <person name="Copeland A."/>
            <person name="Barry K.W."/>
            <person name="Cichocki N."/>
            <person name="Veneault-Fourrey C."/>
            <person name="LaButti K."/>
            <person name="Lindquist E.A."/>
            <person name="Lipzen A."/>
            <person name="Lundell T."/>
            <person name="Morin E."/>
            <person name="Murat C."/>
            <person name="Riley R."/>
            <person name="Ohm R."/>
            <person name="Sun H."/>
            <person name="Tunlid A."/>
            <person name="Henrissat B."/>
            <person name="Grigoriev I.V."/>
            <person name="Hibbett D.S."/>
            <person name="Martin F."/>
        </authorList>
    </citation>
    <scope>NUCLEOTIDE SEQUENCE [LARGE SCALE GENOMIC DNA]</scope>
    <source>
        <strain evidence="2">Ve08.2h10</strain>
    </source>
</reference>
<dbReference type="EMBL" id="KN826291">
    <property type="protein sequence ID" value="KIK79400.1"/>
    <property type="molecule type" value="Genomic_DNA"/>
</dbReference>
<dbReference type="InParanoid" id="A0A0D0DM07"/>
<evidence type="ECO:0000313" key="1">
    <source>
        <dbReference type="EMBL" id="KIK79400.1"/>
    </source>
</evidence>
<proteinExistence type="predicted"/>
<feature type="non-terminal residue" evidence="1">
    <location>
        <position position="1"/>
    </location>
</feature>
<evidence type="ECO:0000313" key="2">
    <source>
        <dbReference type="Proteomes" id="UP000054538"/>
    </source>
</evidence>